<keyword evidence="4" id="KW-0963">Cytoplasm</keyword>
<evidence type="ECO:0000256" key="9">
    <source>
        <dbReference type="ARBA" id="ARBA00034460"/>
    </source>
</evidence>
<dbReference type="InterPro" id="IPR013083">
    <property type="entry name" value="Znf_RING/FYVE/PHD"/>
</dbReference>
<evidence type="ECO:0000256" key="1">
    <source>
        <dbReference type="ARBA" id="ARBA00004496"/>
    </source>
</evidence>
<evidence type="ECO:0000256" key="6">
    <source>
        <dbReference type="ARBA" id="ARBA00022723"/>
    </source>
</evidence>
<evidence type="ECO:0000256" key="7">
    <source>
        <dbReference type="ARBA" id="ARBA00022771"/>
    </source>
</evidence>
<feature type="domain" description="B box-type" evidence="12">
    <location>
        <begin position="106"/>
        <end position="145"/>
    </location>
</feature>
<protein>
    <submittedName>
        <fullName evidence="14">Finger RFP-like</fullName>
    </submittedName>
</protein>
<keyword evidence="7 10" id="KW-0863">Zinc-finger</keyword>
<dbReference type="InterPro" id="IPR043136">
    <property type="entry name" value="B30.2/SPRY_sf"/>
</dbReference>
<keyword evidence="8" id="KW-0862">Zinc</keyword>
<comment type="function">
    <text evidence="9">Neurotoxin that produces dose-dependent hypolocomotion and hyperalgesia in mice. May directly act on the central nervous system, as it is 6500-fold more potent when administered intracerebroventricularly than intraperitoneal.</text>
</comment>
<dbReference type="EMBL" id="OX395127">
    <property type="protein sequence ID" value="CAI5768005.1"/>
    <property type="molecule type" value="Genomic_DNA"/>
</dbReference>
<dbReference type="InterPro" id="IPR001870">
    <property type="entry name" value="B30.2/SPRY"/>
</dbReference>
<evidence type="ECO:0000313" key="14">
    <source>
        <dbReference type="EMBL" id="CAI5768005.1"/>
    </source>
</evidence>
<dbReference type="PROSITE" id="PS50188">
    <property type="entry name" value="B302_SPRY"/>
    <property type="match status" value="1"/>
</dbReference>
<comment type="similarity">
    <text evidence="3">Belongs to the ohanin/vespryn family.</text>
</comment>
<dbReference type="SUPFAM" id="SSF57850">
    <property type="entry name" value="RING/U-box"/>
    <property type="match status" value="1"/>
</dbReference>
<evidence type="ECO:0000259" key="11">
    <source>
        <dbReference type="PROSITE" id="PS50089"/>
    </source>
</evidence>
<name>A0AA35JXT4_9SAUR</name>
<dbReference type="PROSITE" id="PS50119">
    <property type="entry name" value="ZF_BBOX"/>
    <property type="match status" value="1"/>
</dbReference>
<keyword evidence="5" id="KW-0528">Neurotoxin</keyword>
<dbReference type="InterPro" id="IPR017907">
    <property type="entry name" value="Znf_RING_CS"/>
</dbReference>
<feature type="domain" description="RING-type" evidence="11">
    <location>
        <begin position="30"/>
        <end position="72"/>
    </location>
</feature>
<gene>
    <name evidence="14" type="ORF">PODLI_1B024298</name>
</gene>
<evidence type="ECO:0000259" key="12">
    <source>
        <dbReference type="PROSITE" id="PS50119"/>
    </source>
</evidence>
<dbReference type="FunFam" id="2.60.120.920:FF:000004">
    <property type="entry name" value="Butyrophilin subfamily 1 member A1"/>
    <property type="match status" value="1"/>
</dbReference>
<dbReference type="SMART" id="SM00336">
    <property type="entry name" value="BBOX"/>
    <property type="match status" value="1"/>
</dbReference>
<evidence type="ECO:0000256" key="3">
    <source>
        <dbReference type="ARBA" id="ARBA00009651"/>
    </source>
</evidence>
<feature type="domain" description="B30.2/SPRY" evidence="13">
    <location>
        <begin position="331"/>
        <end position="533"/>
    </location>
</feature>
<organism evidence="14 15">
    <name type="scientific">Podarcis lilfordi</name>
    <name type="common">Lilford's wall lizard</name>
    <dbReference type="NCBI Taxonomy" id="74358"/>
    <lineage>
        <taxon>Eukaryota</taxon>
        <taxon>Metazoa</taxon>
        <taxon>Chordata</taxon>
        <taxon>Craniata</taxon>
        <taxon>Vertebrata</taxon>
        <taxon>Euteleostomi</taxon>
        <taxon>Lepidosauria</taxon>
        <taxon>Squamata</taxon>
        <taxon>Bifurcata</taxon>
        <taxon>Unidentata</taxon>
        <taxon>Episquamata</taxon>
        <taxon>Laterata</taxon>
        <taxon>Lacertibaenia</taxon>
        <taxon>Lacertidae</taxon>
        <taxon>Podarcis</taxon>
    </lineage>
</organism>
<dbReference type="SMART" id="SM00449">
    <property type="entry name" value="SPRY"/>
    <property type="match status" value="1"/>
</dbReference>
<dbReference type="Pfam" id="PF13765">
    <property type="entry name" value="PRY"/>
    <property type="match status" value="1"/>
</dbReference>
<keyword evidence="6" id="KW-0479">Metal-binding</keyword>
<dbReference type="SUPFAM" id="SSF57845">
    <property type="entry name" value="B-box zinc-binding domain"/>
    <property type="match status" value="1"/>
</dbReference>
<dbReference type="Pfam" id="PF00622">
    <property type="entry name" value="SPRY"/>
    <property type="match status" value="1"/>
</dbReference>
<sequence>MATSSFLFRSSSKAMASANPVQSLLHELTCSLCLKEFMDPVMLIGCGHNFCNACITKHWKGSLKNVCCPQCKKGFLKAKLQQNGPLKNMVEASRQITWGSLKESATSESTCPSHKEPLTLFCQKDSILICAKCEVQHQDHTILPIQKAIDEQKEQILSKLKQQQALVEKLKEAVACGAKELLDQASLAHQVFVTEVENFCQSLKDQAQFLVLYLEELKSAILKKKEEDDSKYSRDVTQLDVLTSAAEKMCAQLGAELLKGPSQVSVLISEAEKIHRHRWAEFCKEDETFTNWFGEEHYKENSSRDLENKCYEITELNKTLKKTFQKFKDQMATELWKARNEVLKKYEQESVYLDRDTAHTSLVLSEDQGSAWESHESPEEMPYHPERFENRQCVLGLNGYTSGRVYWEVDVGKAKEWGAGVARKSVERKGPLDFNPDAGIWGVGLDRVGLNKGYWAFTLQGPIPLTVPKPLKKIQVYLDYDKGEVSFCNATDAETLIFTFPPAAFNGKQIYPWFWVGKGAIKICQLEPEDIELKLVEAGLIKPWDYSGISGF</sequence>
<dbReference type="Gene3D" id="3.30.40.10">
    <property type="entry name" value="Zinc/RING finger domain, C3HC4 (zinc finger)"/>
    <property type="match status" value="1"/>
</dbReference>
<reference evidence="14" key="1">
    <citation type="submission" date="2022-12" db="EMBL/GenBank/DDBJ databases">
        <authorList>
            <person name="Alioto T."/>
            <person name="Alioto T."/>
            <person name="Gomez Garrido J."/>
        </authorList>
    </citation>
    <scope>NUCLEOTIDE SEQUENCE</scope>
</reference>
<keyword evidence="15" id="KW-1185">Reference proteome</keyword>
<evidence type="ECO:0000256" key="4">
    <source>
        <dbReference type="ARBA" id="ARBA00022490"/>
    </source>
</evidence>
<evidence type="ECO:0000256" key="2">
    <source>
        <dbReference type="ARBA" id="ARBA00008518"/>
    </source>
</evidence>
<dbReference type="Proteomes" id="UP001178461">
    <property type="component" value="Chromosome 2"/>
</dbReference>
<dbReference type="InterPro" id="IPR000315">
    <property type="entry name" value="Znf_B-box"/>
</dbReference>
<evidence type="ECO:0000313" key="15">
    <source>
        <dbReference type="Proteomes" id="UP001178461"/>
    </source>
</evidence>
<dbReference type="InterPro" id="IPR050143">
    <property type="entry name" value="TRIM/RBCC"/>
</dbReference>
<dbReference type="InterPro" id="IPR003879">
    <property type="entry name" value="Butyrophylin_SPRY"/>
</dbReference>
<dbReference type="InterPro" id="IPR013320">
    <property type="entry name" value="ConA-like_dom_sf"/>
</dbReference>
<proteinExistence type="inferred from homology"/>
<dbReference type="SMART" id="SM00184">
    <property type="entry name" value="RING"/>
    <property type="match status" value="1"/>
</dbReference>
<comment type="similarity">
    <text evidence="2">Belongs to the TRIM/RBCC family.</text>
</comment>
<evidence type="ECO:0000256" key="10">
    <source>
        <dbReference type="PROSITE-ProRule" id="PRU00024"/>
    </source>
</evidence>
<dbReference type="InterPro" id="IPR018957">
    <property type="entry name" value="Znf_C3HC4_RING-type"/>
</dbReference>
<comment type="subcellular location">
    <subcellularLocation>
        <location evidence="1">Cytoplasm</location>
    </subcellularLocation>
</comment>
<dbReference type="GO" id="GO:0005737">
    <property type="term" value="C:cytoplasm"/>
    <property type="evidence" value="ECO:0007669"/>
    <property type="project" value="UniProtKB-SubCell"/>
</dbReference>
<accession>A0AA35JXT4</accession>
<evidence type="ECO:0000256" key="5">
    <source>
        <dbReference type="ARBA" id="ARBA00022699"/>
    </source>
</evidence>
<dbReference type="Pfam" id="PF00643">
    <property type="entry name" value="zf-B_box"/>
    <property type="match status" value="1"/>
</dbReference>
<dbReference type="AlphaFoldDB" id="A0AA35JXT4"/>
<dbReference type="PROSITE" id="PS50089">
    <property type="entry name" value="ZF_RING_2"/>
    <property type="match status" value="1"/>
</dbReference>
<dbReference type="SUPFAM" id="SSF49899">
    <property type="entry name" value="Concanavalin A-like lectins/glucanases"/>
    <property type="match status" value="1"/>
</dbReference>
<keyword evidence="5" id="KW-0800">Toxin</keyword>
<dbReference type="PRINTS" id="PR01407">
    <property type="entry name" value="BUTYPHLNCDUF"/>
</dbReference>
<evidence type="ECO:0000256" key="8">
    <source>
        <dbReference type="ARBA" id="ARBA00022833"/>
    </source>
</evidence>
<dbReference type="SMART" id="SM00589">
    <property type="entry name" value="PRY"/>
    <property type="match status" value="1"/>
</dbReference>
<dbReference type="InterPro" id="IPR006574">
    <property type="entry name" value="PRY"/>
</dbReference>
<dbReference type="Gene3D" id="3.30.160.60">
    <property type="entry name" value="Classic Zinc Finger"/>
    <property type="match status" value="1"/>
</dbReference>
<dbReference type="InterPro" id="IPR001841">
    <property type="entry name" value="Znf_RING"/>
</dbReference>
<evidence type="ECO:0000259" key="13">
    <source>
        <dbReference type="PROSITE" id="PS50188"/>
    </source>
</evidence>
<dbReference type="Gene3D" id="2.60.120.920">
    <property type="match status" value="1"/>
</dbReference>
<dbReference type="GO" id="GO:0008270">
    <property type="term" value="F:zinc ion binding"/>
    <property type="evidence" value="ECO:0007669"/>
    <property type="project" value="UniProtKB-KW"/>
</dbReference>
<dbReference type="InterPro" id="IPR003877">
    <property type="entry name" value="SPRY_dom"/>
</dbReference>
<dbReference type="Pfam" id="PF00097">
    <property type="entry name" value="zf-C3HC4"/>
    <property type="match status" value="1"/>
</dbReference>
<dbReference type="PROSITE" id="PS00518">
    <property type="entry name" value="ZF_RING_1"/>
    <property type="match status" value="1"/>
</dbReference>
<dbReference type="PANTHER" id="PTHR24103">
    <property type="entry name" value="E3 UBIQUITIN-PROTEIN LIGASE TRIM"/>
    <property type="match status" value="1"/>
</dbReference>